<dbReference type="Proteomes" id="UP001367676">
    <property type="component" value="Unassembled WGS sequence"/>
</dbReference>
<comment type="caution">
    <text evidence="1">The sequence shown here is derived from an EMBL/GenBank/DDBJ whole genome shotgun (WGS) entry which is preliminary data.</text>
</comment>
<evidence type="ECO:0000313" key="1">
    <source>
        <dbReference type="EMBL" id="KAK7593035.1"/>
    </source>
</evidence>
<protein>
    <submittedName>
        <fullName evidence="1">Uncharacterized protein</fullName>
    </submittedName>
</protein>
<reference evidence="1 2" key="1">
    <citation type="submission" date="2024-03" db="EMBL/GenBank/DDBJ databases">
        <title>Adaptation during the transition from Ophiocordyceps entomopathogen to insect associate is accompanied by gene loss and intensified selection.</title>
        <authorList>
            <person name="Ward C.M."/>
            <person name="Onetto C.A."/>
            <person name="Borneman A.R."/>
        </authorList>
    </citation>
    <scope>NUCLEOTIDE SEQUENCE [LARGE SCALE GENOMIC DNA]</scope>
    <source>
        <strain evidence="1">AWRI1</strain>
        <tissue evidence="1">Single Adult Female</tissue>
    </source>
</reference>
<dbReference type="EMBL" id="JBBCAQ010000020">
    <property type="protein sequence ID" value="KAK7593035.1"/>
    <property type="molecule type" value="Genomic_DNA"/>
</dbReference>
<dbReference type="AlphaFoldDB" id="A0AAN9Y5A7"/>
<proteinExistence type="predicted"/>
<gene>
    <name evidence="1" type="ORF">V9T40_007787</name>
</gene>
<evidence type="ECO:0000313" key="2">
    <source>
        <dbReference type="Proteomes" id="UP001367676"/>
    </source>
</evidence>
<accession>A0AAN9Y5A7</accession>
<sequence>MPQSRAERMVAIQRKVIAELKHDWRSVIEEIQDHPKVAEAFDNLMLEATRYEAFYLTEMEENETIKSRERDLLVKLNKMEGILFMKPSVKQLESVVCPSWLSRGPYSTKTKWTVAMEFQLTEEAKILRNRLSASSVQPVNLGQIVVKVYEKFPELVWLDNPIPSSFNFLEDNLNEILEEAGIFDQDGKVIIEKMLHPISEDELKNVPPNQTTAFVMYVGNLNKNGIVEIVERIKQYCTELQNQVKQTYFPTDDEGKFTSEVFILLDSNLSVTQLDGLKDLLGKLDTKDVETEASVSIRHVLV</sequence>
<organism evidence="1 2">
    <name type="scientific">Parthenolecanium corni</name>
    <dbReference type="NCBI Taxonomy" id="536013"/>
    <lineage>
        <taxon>Eukaryota</taxon>
        <taxon>Metazoa</taxon>
        <taxon>Ecdysozoa</taxon>
        <taxon>Arthropoda</taxon>
        <taxon>Hexapoda</taxon>
        <taxon>Insecta</taxon>
        <taxon>Pterygota</taxon>
        <taxon>Neoptera</taxon>
        <taxon>Paraneoptera</taxon>
        <taxon>Hemiptera</taxon>
        <taxon>Sternorrhyncha</taxon>
        <taxon>Coccoidea</taxon>
        <taxon>Coccidae</taxon>
        <taxon>Parthenolecanium</taxon>
    </lineage>
</organism>
<name>A0AAN9Y5A7_9HEMI</name>
<keyword evidence="2" id="KW-1185">Reference proteome</keyword>